<evidence type="ECO:0000256" key="9">
    <source>
        <dbReference type="SAM" id="Phobius"/>
    </source>
</evidence>
<comment type="similarity">
    <text evidence="8">Belongs to the TsuA/YedE (TC 9.B.102) family.</text>
</comment>
<keyword evidence="7 9" id="KW-0472">Membrane</keyword>
<keyword evidence="4" id="KW-0997">Cell inner membrane</keyword>
<feature type="transmembrane region" description="Helical" evidence="9">
    <location>
        <begin position="57"/>
        <end position="81"/>
    </location>
</feature>
<accession>A0ABQ4PIC6</accession>
<evidence type="ECO:0000313" key="10">
    <source>
        <dbReference type="EMBL" id="GIU47310.1"/>
    </source>
</evidence>
<dbReference type="PANTHER" id="PTHR30574:SF1">
    <property type="entry name" value="SULPHUR TRANSPORT DOMAIN-CONTAINING PROTEIN"/>
    <property type="match status" value="1"/>
</dbReference>
<dbReference type="Pfam" id="PF04143">
    <property type="entry name" value="Sulf_transp"/>
    <property type="match status" value="1"/>
</dbReference>
<proteinExistence type="inferred from homology"/>
<comment type="subcellular location">
    <subcellularLocation>
        <location evidence="1">Cell inner membrane</location>
        <topology evidence="1">Multi-pass membrane protein</topology>
    </subcellularLocation>
</comment>
<evidence type="ECO:0000256" key="7">
    <source>
        <dbReference type="ARBA" id="ARBA00023136"/>
    </source>
</evidence>
<feature type="transmembrane region" description="Helical" evidence="9">
    <location>
        <begin position="124"/>
        <end position="146"/>
    </location>
</feature>
<name>A0ABQ4PIC6_9GAMM</name>
<evidence type="ECO:0000256" key="4">
    <source>
        <dbReference type="ARBA" id="ARBA00022519"/>
    </source>
</evidence>
<protein>
    <submittedName>
        <fullName evidence="10">Membrane protein</fullName>
    </submittedName>
</protein>
<dbReference type="RefSeq" id="WP_119977671.1">
    <property type="nucleotide sequence ID" value="NZ_BPFB01000022.1"/>
</dbReference>
<evidence type="ECO:0000256" key="6">
    <source>
        <dbReference type="ARBA" id="ARBA00022989"/>
    </source>
</evidence>
<keyword evidence="11" id="KW-1185">Reference proteome</keyword>
<evidence type="ECO:0000313" key="11">
    <source>
        <dbReference type="Proteomes" id="UP000761574"/>
    </source>
</evidence>
<keyword evidence="5 9" id="KW-0812">Transmembrane</keyword>
<reference evidence="10 11" key="1">
    <citation type="submission" date="2021-05" db="EMBL/GenBank/DDBJ databases">
        <title>Molecular characterization for Shewanella algae harboring chromosomal blaOXA-55-like strains isolated from clinical and environment sample.</title>
        <authorList>
            <person name="Ohama Y."/>
            <person name="Aoki K."/>
            <person name="Harada S."/>
            <person name="Moriya K."/>
            <person name="Ishii Y."/>
            <person name="Tateda K."/>
        </authorList>
    </citation>
    <scope>NUCLEOTIDE SEQUENCE [LARGE SCALE GENOMIC DNA]</scope>
    <source>
        <strain evidence="10 11">LMG 23746</strain>
    </source>
</reference>
<dbReference type="Proteomes" id="UP000761574">
    <property type="component" value="Unassembled WGS sequence"/>
</dbReference>
<gene>
    <name evidence="10" type="ORF">TUM4630_20890</name>
</gene>
<evidence type="ECO:0000256" key="8">
    <source>
        <dbReference type="ARBA" id="ARBA00035655"/>
    </source>
</evidence>
<sequence>MFSSYVIALCGGVLVGLGAILLLLLNGRIAGISGILSGALWGSDDSKTQAKGLGWQWYFLGGLLLSGAIMGAPLEAIFGLAPIELSSVSQSTPLLLISGVLVGLGCAIGSGCTSGHGICGVGRLSPRSIVATLVFMVMGIISAVVFH</sequence>
<evidence type="ECO:0000256" key="1">
    <source>
        <dbReference type="ARBA" id="ARBA00004429"/>
    </source>
</evidence>
<feature type="transmembrane region" description="Helical" evidence="9">
    <location>
        <begin position="93"/>
        <end position="112"/>
    </location>
</feature>
<evidence type="ECO:0000256" key="5">
    <source>
        <dbReference type="ARBA" id="ARBA00022692"/>
    </source>
</evidence>
<evidence type="ECO:0000256" key="2">
    <source>
        <dbReference type="ARBA" id="ARBA00022448"/>
    </source>
</evidence>
<organism evidence="10 11">
    <name type="scientific">Shewanella algidipiscicola</name>
    <dbReference type="NCBI Taxonomy" id="614070"/>
    <lineage>
        <taxon>Bacteria</taxon>
        <taxon>Pseudomonadati</taxon>
        <taxon>Pseudomonadota</taxon>
        <taxon>Gammaproteobacteria</taxon>
        <taxon>Alteromonadales</taxon>
        <taxon>Shewanellaceae</taxon>
        <taxon>Shewanella</taxon>
    </lineage>
</organism>
<comment type="caution">
    <text evidence="10">The sequence shown here is derived from an EMBL/GenBank/DDBJ whole genome shotgun (WGS) entry which is preliminary data.</text>
</comment>
<dbReference type="EMBL" id="BPFB01000022">
    <property type="protein sequence ID" value="GIU47310.1"/>
    <property type="molecule type" value="Genomic_DNA"/>
</dbReference>
<dbReference type="PANTHER" id="PTHR30574">
    <property type="entry name" value="INNER MEMBRANE PROTEIN YEDE"/>
    <property type="match status" value="1"/>
</dbReference>
<keyword evidence="2" id="KW-0813">Transport</keyword>
<keyword evidence="6 9" id="KW-1133">Transmembrane helix</keyword>
<keyword evidence="3" id="KW-1003">Cell membrane</keyword>
<evidence type="ECO:0000256" key="3">
    <source>
        <dbReference type="ARBA" id="ARBA00022475"/>
    </source>
</evidence>
<feature type="transmembrane region" description="Helical" evidence="9">
    <location>
        <begin position="6"/>
        <end position="25"/>
    </location>
</feature>
<dbReference type="InterPro" id="IPR007272">
    <property type="entry name" value="Sulf_transp_TsuA/YedE"/>
</dbReference>